<evidence type="ECO:0000256" key="7">
    <source>
        <dbReference type="ARBA" id="ARBA00022840"/>
    </source>
</evidence>
<keyword evidence="9" id="KW-0812">Transmembrane</keyword>
<dbReference type="PANTHER" id="PTHR24421:SF10">
    <property type="entry name" value="NITRATE_NITRITE SENSOR PROTEIN NARQ"/>
    <property type="match status" value="1"/>
</dbReference>
<feature type="transmembrane region" description="Helical" evidence="9">
    <location>
        <begin position="28"/>
        <end position="45"/>
    </location>
</feature>
<comment type="catalytic activity">
    <reaction evidence="1">
        <text>ATP + protein L-histidine = ADP + protein N-phospho-L-histidine.</text>
        <dbReference type="EC" id="2.7.13.3"/>
    </reaction>
</comment>
<dbReference type="SUPFAM" id="SSF55874">
    <property type="entry name" value="ATPase domain of HSP90 chaperone/DNA topoisomerase II/histidine kinase"/>
    <property type="match status" value="1"/>
</dbReference>
<keyword evidence="5" id="KW-0547">Nucleotide-binding</keyword>
<evidence type="ECO:0000256" key="9">
    <source>
        <dbReference type="SAM" id="Phobius"/>
    </source>
</evidence>
<sequence>MRTRWLERLRAEPRTIAAEVSAAPRGRVVAEALLVAAVFGLGLLPAVSLTWLWPSLLFSSLLAAVLVLFRLRRPGLAFAACSLLLVFGQLSVLPAATVLSFHAGRRVRPLWRLWLLTAFVLVVGILPEWPPDEGTLLGYLAVNAAMIVVPVLAGQLIGTRRPLARVLHDRNAYLAQVRELTAAEARGAERAHIAAEMHDLLGHRLALLSMHAGALEVATRKQAPRLSEQAQLLRTTAGTAMAELRDILGVLRVGESAELDEDTGTTADLARLVAESRRVGMDVELDWQGPDLSEVDVRVRRAVHRLVREGLTNAHKHAPRAAVRVEVRTGPAWLRVVVRNGPHPASGPPGTRRGLAGLEERVSLAGGRFAGGRTVDGGFDIRADLPMLPPAAPAPAAPPELPPPPGPLAAEVLTVPRVIGSGCLVTVAVTPLLGLLLVFLVLSVQGWRDTMSRTDYEALAPGTPMSELRERYGGGLELSLLDPDAPKDNTECTFYRAEDDPGTTRYRLCHREDRLVHKDRVR</sequence>
<evidence type="ECO:0000256" key="8">
    <source>
        <dbReference type="ARBA" id="ARBA00023012"/>
    </source>
</evidence>
<reference evidence="11 12" key="1">
    <citation type="submission" date="2021-03" db="EMBL/GenBank/DDBJ databases">
        <title>Sequencing the genomes of 1000 actinobacteria strains.</title>
        <authorList>
            <person name="Klenk H.-P."/>
        </authorList>
    </citation>
    <scope>NUCLEOTIDE SEQUENCE [LARGE SCALE GENOMIC DNA]</scope>
    <source>
        <strain evidence="11 12">DSM 44580</strain>
    </source>
</reference>
<dbReference type="CDD" id="cd16917">
    <property type="entry name" value="HATPase_UhpB-NarQ-NarX-like"/>
    <property type="match status" value="1"/>
</dbReference>
<protein>
    <recommendedName>
        <fullName evidence="2">histidine kinase</fullName>
        <ecNumber evidence="2">2.7.13.3</ecNumber>
    </recommendedName>
</protein>
<keyword evidence="8" id="KW-0902">Two-component regulatory system</keyword>
<keyword evidence="6 11" id="KW-0418">Kinase</keyword>
<dbReference type="Gene3D" id="1.20.5.1930">
    <property type="match status" value="1"/>
</dbReference>
<feature type="domain" description="Signal transduction histidine kinase subgroup 3 dimerisation and phosphoacceptor" evidence="10">
    <location>
        <begin position="189"/>
        <end position="252"/>
    </location>
</feature>
<keyword evidence="12" id="KW-1185">Reference proteome</keyword>
<evidence type="ECO:0000256" key="6">
    <source>
        <dbReference type="ARBA" id="ARBA00022777"/>
    </source>
</evidence>
<evidence type="ECO:0000256" key="1">
    <source>
        <dbReference type="ARBA" id="ARBA00000085"/>
    </source>
</evidence>
<gene>
    <name evidence="11" type="ORF">JOF53_001532</name>
</gene>
<dbReference type="InterPro" id="IPR050482">
    <property type="entry name" value="Sensor_HK_TwoCompSys"/>
</dbReference>
<dbReference type="InterPro" id="IPR011712">
    <property type="entry name" value="Sig_transdc_His_kin_sub3_dim/P"/>
</dbReference>
<dbReference type="Gene3D" id="3.30.565.10">
    <property type="entry name" value="Histidine kinase-like ATPase, C-terminal domain"/>
    <property type="match status" value="1"/>
</dbReference>
<comment type="caution">
    <text evidence="11">The sequence shown here is derived from an EMBL/GenBank/DDBJ whole genome shotgun (WGS) entry which is preliminary data.</text>
</comment>
<accession>A0ABS5AAA4</accession>
<dbReference type="EC" id="2.7.13.3" evidence="2"/>
<evidence type="ECO:0000256" key="5">
    <source>
        <dbReference type="ARBA" id="ARBA00022741"/>
    </source>
</evidence>
<evidence type="ECO:0000313" key="12">
    <source>
        <dbReference type="Proteomes" id="UP001519363"/>
    </source>
</evidence>
<evidence type="ECO:0000313" key="11">
    <source>
        <dbReference type="EMBL" id="MBP2472660.1"/>
    </source>
</evidence>
<proteinExistence type="predicted"/>
<dbReference type="PANTHER" id="PTHR24421">
    <property type="entry name" value="NITRATE/NITRITE SENSOR PROTEIN NARX-RELATED"/>
    <property type="match status" value="1"/>
</dbReference>
<evidence type="ECO:0000256" key="4">
    <source>
        <dbReference type="ARBA" id="ARBA00022679"/>
    </source>
</evidence>
<keyword evidence="9" id="KW-0472">Membrane</keyword>
<keyword evidence="9" id="KW-1133">Transmembrane helix</keyword>
<evidence type="ECO:0000259" key="10">
    <source>
        <dbReference type="Pfam" id="PF07730"/>
    </source>
</evidence>
<keyword evidence="7" id="KW-0067">ATP-binding</keyword>
<keyword evidence="4" id="KW-0808">Transferase</keyword>
<evidence type="ECO:0000256" key="2">
    <source>
        <dbReference type="ARBA" id="ARBA00012438"/>
    </source>
</evidence>
<dbReference type="InterPro" id="IPR036890">
    <property type="entry name" value="HATPase_C_sf"/>
</dbReference>
<dbReference type="Proteomes" id="UP001519363">
    <property type="component" value="Unassembled WGS sequence"/>
</dbReference>
<feature type="transmembrane region" description="Helical" evidence="9">
    <location>
        <begin position="51"/>
        <end position="69"/>
    </location>
</feature>
<feature type="transmembrane region" description="Helical" evidence="9">
    <location>
        <begin position="424"/>
        <end position="444"/>
    </location>
</feature>
<dbReference type="EMBL" id="JAGIOO010000001">
    <property type="protein sequence ID" value="MBP2472660.1"/>
    <property type="molecule type" value="Genomic_DNA"/>
</dbReference>
<evidence type="ECO:0000256" key="3">
    <source>
        <dbReference type="ARBA" id="ARBA00022553"/>
    </source>
</evidence>
<name>A0ABS5AAA4_9PSEU</name>
<keyword evidence="3" id="KW-0597">Phosphoprotein</keyword>
<dbReference type="GO" id="GO:0016301">
    <property type="term" value="F:kinase activity"/>
    <property type="evidence" value="ECO:0007669"/>
    <property type="project" value="UniProtKB-KW"/>
</dbReference>
<feature type="transmembrane region" description="Helical" evidence="9">
    <location>
        <begin position="111"/>
        <end position="129"/>
    </location>
</feature>
<dbReference type="RefSeq" id="WP_209706532.1">
    <property type="nucleotide sequence ID" value="NZ_JAGIOO010000001.1"/>
</dbReference>
<organism evidence="11 12">
    <name type="scientific">Crossiella equi</name>
    <dbReference type="NCBI Taxonomy" id="130796"/>
    <lineage>
        <taxon>Bacteria</taxon>
        <taxon>Bacillati</taxon>
        <taxon>Actinomycetota</taxon>
        <taxon>Actinomycetes</taxon>
        <taxon>Pseudonocardiales</taxon>
        <taxon>Pseudonocardiaceae</taxon>
        <taxon>Crossiella</taxon>
    </lineage>
</organism>
<feature type="transmembrane region" description="Helical" evidence="9">
    <location>
        <begin position="136"/>
        <end position="157"/>
    </location>
</feature>
<feature type="transmembrane region" description="Helical" evidence="9">
    <location>
        <begin position="76"/>
        <end position="99"/>
    </location>
</feature>
<dbReference type="Pfam" id="PF07730">
    <property type="entry name" value="HisKA_3"/>
    <property type="match status" value="1"/>
</dbReference>